<accession>A0A2K1K6B3</accession>
<dbReference type="Proteomes" id="UP000006727">
    <property type="component" value="Chromosome 8"/>
</dbReference>
<evidence type="ECO:0000313" key="1">
    <source>
        <dbReference type="EMBL" id="PNR49316.1"/>
    </source>
</evidence>
<sequence length="131" mass="14547">MSISPRRLAPVPRCALLRRRGISSNKRTTSRSSASSPAALVNVPVGFQGYGEVWCEEEGRLSGRGLLAISMQIRKLCFDFQPSSVSPVHLHYEVVIGQRHRGWRRSPADSPCSPQSLHYQDFIAIRTSLNG</sequence>
<dbReference type="AlphaFoldDB" id="A0A2K1K6B3"/>
<name>A0A2K1K6B3_PHYPA</name>
<proteinExistence type="predicted"/>
<dbReference type="InParanoid" id="A0A2K1K6B3"/>
<organism evidence="1">
    <name type="scientific">Physcomitrium patens</name>
    <name type="common">Spreading-leaved earth moss</name>
    <name type="synonym">Physcomitrella patens</name>
    <dbReference type="NCBI Taxonomy" id="3218"/>
    <lineage>
        <taxon>Eukaryota</taxon>
        <taxon>Viridiplantae</taxon>
        <taxon>Streptophyta</taxon>
        <taxon>Embryophyta</taxon>
        <taxon>Bryophyta</taxon>
        <taxon>Bryophytina</taxon>
        <taxon>Bryopsida</taxon>
        <taxon>Funariidae</taxon>
        <taxon>Funariales</taxon>
        <taxon>Funariaceae</taxon>
        <taxon>Physcomitrium</taxon>
    </lineage>
</organism>
<dbReference type="EnsemblPlants" id="Pp3c8_6100V3.1">
    <property type="protein sequence ID" value="Pp3c8_6100V3.1"/>
    <property type="gene ID" value="Pp3c8_6100"/>
</dbReference>
<keyword evidence="3" id="KW-1185">Reference proteome</keyword>
<evidence type="ECO:0000313" key="3">
    <source>
        <dbReference type="Proteomes" id="UP000006727"/>
    </source>
</evidence>
<reference evidence="1 3" key="2">
    <citation type="journal article" date="2018" name="Plant J.">
        <title>The Physcomitrella patens chromosome-scale assembly reveals moss genome structure and evolution.</title>
        <authorList>
            <person name="Lang D."/>
            <person name="Ullrich K.K."/>
            <person name="Murat F."/>
            <person name="Fuchs J."/>
            <person name="Jenkins J."/>
            <person name="Haas F.B."/>
            <person name="Piednoel M."/>
            <person name="Gundlach H."/>
            <person name="Van Bel M."/>
            <person name="Meyberg R."/>
            <person name="Vives C."/>
            <person name="Morata J."/>
            <person name="Symeonidi A."/>
            <person name="Hiss M."/>
            <person name="Muchero W."/>
            <person name="Kamisugi Y."/>
            <person name="Saleh O."/>
            <person name="Blanc G."/>
            <person name="Decker E.L."/>
            <person name="van Gessel N."/>
            <person name="Grimwood J."/>
            <person name="Hayes R.D."/>
            <person name="Graham S.W."/>
            <person name="Gunter L.E."/>
            <person name="McDaniel S.F."/>
            <person name="Hoernstein S.N.W."/>
            <person name="Larsson A."/>
            <person name="Li F.W."/>
            <person name="Perroud P.F."/>
            <person name="Phillips J."/>
            <person name="Ranjan P."/>
            <person name="Rokshar D.S."/>
            <person name="Rothfels C.J."/>
            <person name="Schneider L."/>
            <person name="Shu S."/>
            <person name="Stevenson D.W."/>
            <person name="Thummler F."/>
            <person name="Tillich M."/>
            <person name="Villarreal Aguilar J.C."/>
            <person name="Widiez T."/>
            <person name="Wong G.K."/>
            <person name="Wymore A."/>
            <person name="Zhang Y."/>
            <person name="Zimmer A.D."/>
            <person name="Quatrano R.S."/>
            <person name="Mayer K.F.X."/>
            <person name="Goodstein D."/>
            <person name="Casacuberta J.M."/>
            <person name="Vandepoele K."/>
            <person name="Reski R."/>
            <person name="Cuming A.C."/>
            <person name="Tuskan G.A."/>
            <person name="Maumus F."/>
            <person name="Salse J."/>
            <person name="Schmutz J."/>
            <person name="Rensing S.A."/>
        </authorList>
    </citation>
    <scope>NUCLEOTIDE SEQUENCE [LARGE SCALE GENOMIC DNA]</scope>
    <source>
        <strain evidence="2 3">cv. Gransden 2004</strain>
    </source>
</reference>
<dbReference type="EMBL" id="ABEU02000008">
    <property type="protein sequence ID" value="PNR49316.1"/>
    <property type="molecule type" value="Genomic_DNA"/>
</dbReference>
<evidence type="ECO:0000313" key="2">
    <source>
        <dbReference type="EnsemblPlants" id="Pp3c8_6100V3.1"/>
    </source>
</evidence>
<gene>
    <name evidence="1" type="ORF">PHYPA_011212</name>
</gene>
<reference evidence="1 3" key="1">
    <citation type="journal article" date="2008" name="Science">
        <title>The Physcomitrella genome reveals evolutionary insights into the conquest of land by plants.</title>
        <authorList>
            <person name="Rensing S."/>
            <person name="Lang D."/>
            <person name="Zimmer A."/>
            <person name="Terry A."/>
            <person name="Salamov A."/>
            <person name="Shapiro H."/>
            <person name="Nishiyama T."/>
            <person name="Perroud P.-F."/>
            <person name="Lindquist E."/>
            <person name="Kamisugi Y."/>
            <person name="Tanahashi T."/>
            <person name="Sakakibara K."/>
            <person name="Fujita T."/>
            <person name="Oishi K."/>
            <person name="Shin-I T."/>
            <person name="Kuroki Y."/>
            <person name="Toyoda A."/>
            <person name="Suzuki Y."/>
            <person name="Hashimoto A."/>
            <person name="Yamaguchi K."/>
            <person name="Sugano A."/>
            <person name="Kohara Y."/>
            <person name="Fujiyama A."/>
            <person name="Anterola A."/>
            <person name="Aoki S."/>
            <person name="Ashton N."/>
            <person name="Barbazuk W.B."/>
            <person name="Barker E."/>
            <person name="Bennetzen J."/>
            <person name="Bezanilla M."/>
            <person name="Blankenship R."/>
            <person name="Cho S.H."/>
            <person name="Dutcher S."/>
            <person name="Estelle M."/>
            <person name="Fawcett J.A."/>
            <person name="Gundlach H."/>
            <person name="Hanada K."/>
            <person name="Heyl A."/>
            <person name="Hicks K.A."/>
            <person name="Hugh J."/>
            <person name="Lohr M."/>
            <person name="Mayer K."/>
            <person name="Melkozernov A."/>
            <person name="Murata T."/>
            <person name="Nelson D."/>
            <person name="Pils B."/>
            <person name="Prigge M."/>
            <person name="Reiss B."/>
            <person name="Renner T."/>
            <person name="Rombauts S."/>
            <person name="Rushton P."/>
            <person name="Sanderfoot A."/>
            <person name="Schween G."/>
            <person name="Shiu S.-H."/>
            <person name="Stueber K."/>
            <person name="Theodoulou F.L."/>
            <person name="Tu H."/>
            <person name="Van de Peer Y."/>
            <person name="Verrier P.J."/>
            <person name="Waters E."/>
            <person name="Wood A."/>
            <person name="Yang L."/>
            <person name="Cove D."/>
            <person name="Cuming A."/>
            <person name="Hasebe M."/>
            <person name="Lucas S."/>
            <person name="Mishler D.B."/>
            <person name="Reski R."/>
            <person name="Grigoriev I."/>
            <person name="Quatrano R.S."/>
            <person name="Boore J.L."/>
        </authorList>
    </citation>
    <scope>NUCLEOTIDE SEQUENCE [LARGE SCALE GENOMIC DNA]</scope>
    <source>
        <strain evidence="2 3">cv. Gransden 2004</strain>
    </source>
</reference>
<protein>
    <submittedName>
        <fullName evidence="1 2">Uncharacterized protein</fullName>
    </submittedName>
</protein>
<reference evidence="2" key="3">
    <citation type="submission" date="2020-12" db="UniProtKB">
        <authorList>
            <consortium name="EnsemblPlants"/>
        </authorList>
    </citation>
    <scope>IDENTIFICATION</scope>
</reference>
<dbReference type="Gramene" id="Pp3c8_6100V3.1">
    <property type="protein sequence ID" value="Pp3c8_6100V3.1"/>
    <property type="gene ID" value="Pp3c8_6100"/>
</dbReference>